<dbReference type="InterPro" id="IPR002104">
    <property type="entry name" value="Integrase_catalytic"/>
</dbReference>
<evidence type="ECO:0000256" key="5">
    <source>
        <dbReference type="PROSITE-ProRule" id="PRU01248"/>
    </source>
</evidence>
<name>A0A917XCN9_9ACTN</name>
<dbReference type="SUPFAM" id="SSF56349">
    <property type="entry name" value="DNA breaking-rejoining enzymes"/>
    <property type="match status" value="1"/>
</dbReference>
<comment type="similarity">
    <text evidence="1">Belongs to the 'phage' integrase family.</text>
</comment>
<evidence type="ECO:0000313" key="9">
    <source>
        <dbReference type="Proteomes" id="UP000653411"/>
    </source>
</evidence>
<evidence type="ECO:0000256" key="2">
    <source>
        <dbReference type="ARBA" id="ARBA00022908"/>
    </source>
</evidence>
<feature type="domain" description="Core-binding (CB)" evidence="7">
    <location>
        <begin position="82"/>
        <end position="164"/>
    </location>
</feature>
<dbReference type="InterPro" id="IPR050090">
    <property type="entry name" value="Tyrosine_recombinase_XerCD"/>
</dbReference>
<evidence type="ECO:0000259" key="7">
    <source>
        <dbReference type="PROSITE" id="PS51900"/>
    </source>
</evidence>
<dbReference type="GO" id="GO:0003677">
    <property type="term" value="F:DNA binding"/>
    <property type="evidence" value="ECO:0007669"/>
    <property type="project" value="UniProtKB-UniRule"/>
</dbReference>
<dbReference type="GO" id="GO:0015074">
    <property type="term" value="P:DNA integration"/>
    <property type="evidence" value="ECO:0007669"/>
    <property type="project" value="UniProtKB-KW"/>
</dbReference>
<evidence type="ECO:0000313" key="8">
    <source>
        <dbReference type="EMBL" id="GGN08441.1"/>
    </source>
</evidence>
<dbReference type="Pfam" id="PF14659">
    <property type="entry name" value="Phage_int_SAM_3"/>
    <property type="match status" value="1"/>
</dbReference>
<organism evidence="8 9">
    <name type="scientific">Streptomyces fuscichromogenes</name>
    <dbReference type="NCBI Taxonomy" id="1324013"/>
    <lineage>
        <taxon>Bacteria</taxon>
        <taxon>Bacillati</taxon>
        <taxon>Actinomycetota</taxon>
        <taxon>Actinomycetes</taxon>
        <taxon>Kitasatosporales</taxon>
        <taxon>Streptomycetaceae</taxon>
        <taxon>Streptomyces</taxon>
    </lineage>
</organism>
<dbReference type="AlphaFoldDB" id="A0A917XCN9"/>
<keyword evidence="4" id="KW-0233">DNA recombination</keyword>
<dbReference type="RefSeq" id="WP_189263502.1">
    <property type="nucleotide sequence ID" value="NZ_BMML01000007.1"/>
</dbReference>
<evidence type="ECO:0000256" key="1">
    <source>
        <dbReference type="ARBA" id="ARBA00008857"/>
    </source>
</evidence>
<evidence type="ECO:0000256" key="3">
    <source>
        <dbReference type="ARBA" id="ARBA00023125"/>
    </source>
</evidence>
<keyword evidence="2" id="KW-0229">DNA integration</keyword>
<reference evidence="8" key="1">
    <citation type="journal article" date="2014" name="Int. J. Syst. Evol. Microbiol.">
        <title>Complete genome sequence of Corynebacterium casei LMG S-19264T (=DSM 44701T), isolated from a smear-ripened cheese.</title>
        <authorList>
            <consortium name="US DOE Joint Genome Institute (JGI-PGF)"/>
            <person name="Walter F."/>
            <person name="Albersmeier A."/>
            <person name="Kalinowski J."/>
            <person name="Ruckert C."/>
        </authorList>
    </citation>
    <scope>NUCLEOTIDE SEQUENCE</scope>
    <source>
        <strain evidence="8">CGMCC 4.7110</strain>
    </source>
</reference>
<feature type="domain" description="Tyr recombinase" evidence="6">
    <location>
        <begin position="178"/>
        <end position="384"/>
    </location>
</feature>
<evidence type="ECO:0000259" key="6">
    <source>
        <dbReference type="PROSITE" id="PS51898"/>
    </source>
</evidence>
<dbReference type="InterPro" id="IPR011010">
    <property type="entry name" value="DNA_brk_join_enz"/>
</dbReference>
<dbReference type="GO" id="GO:0006310">
    <property type="term" value="P:DNA recombination"/>
    <property type="evidence" value="ECO:0007669"/>
    <property type="project" value="UniProtKB-KW"/>
</dbReference>
<protein>
    <submittedName>
        <fullName evidence="8">Integrase</fullName>
    </submittedName>
</protein>
<dbReference type="InterPro" id="IPR004107">
    <property type="entry name" value="Integrase_SAM-like_N"/>
</dbReference>
<dbReference type="Gene3D" id="1.10.443.10">
    <property type="entry name" value="Intergrase catalytic core"/>
    <property type="match status" value="1"/>
</dbReference>
<sequence length="387" mass="44295">MATKTLTRGMGTFFKECEHPPSRWSKCPHPYKIRYRDATGRQREEAGYATQDKATARLNEIYQAKKGPLKTGNTEAQEIAEMRFEDFAARYISNRKRGLESNTVDQYERGLKTQINPHVGSRRVGTFTPGVIEDWLNGMELDKVGLASQKNAYLVLKLVIDAARHRGAITLDPFLDIAPPDYVPNEVIIPTLKELNAIRDAAEDDDLRLAIELMSGCGHRNGEAHAANIKSIVADDVYRINEQIHSNKVQPAPLKHRKRGEFREVPLPRKTHDFVSHFADKYGTDKNGYLLVKGNGSGNQHMQHYFYGKQTLRWRWDRCLERSGVEVKYTMYSLRHYFASNCLTHGIPITDVAEWMGHKSIEVTYRIYRHLLPGSITRAAKILNEWL</sequence>
<dbReference type="PANTHER" id="PTHR30349:SF64">
    <property type="entry name" value="PROPHAGE INTEGRASE INTD-RELATED"/>
    <property type="match status" value="1"/>
</dbReference>
<dbReference type="PROSITE" id="PS51898">
    <property type="entry name" value="TYR_RECOMBINASE"/>
    <property type="match status" value="1"/>
</dbReference>
<evidence type="ECO:0000256" key="4">
    <source>
        <dbReference type="ARBA" id="ARBA00023172"/>
    </source>
</evidence>
<dbReference type="Gene3D" id="1.10.150.130">
    <property type="match status" value="1"/>
</dbReference>
<dbReference type="InterPro" id="IPR013762">
    <property type="entry name" value="Integrase-like_cat_sf"/>
</dbReference>
<keyword evidence="3 5" id="KW-0238">DNA-binding</keyword>
<dbReference type="Pfam" id="PF00589">
    <property type="entry name" value="Phage_integrase"/>
    <property type="match status" value="1"/>
</dbReference>
<reference evidence="8" key="2">
    <citation type="submission" date="2020-09" db="EMBL/GenBank/DDBJ databases">
        <authorList>
            <person name="Sun Q."/>
            <person name="Zhou Y."/>
        </authorList>
    </citation>
    <scope>NUCLEOTIDE SEQUENCE</scope>
    <source>
        <strain evidence="8">CGMCC 4.7110</strain>
    </source>
</reference>
<dbReference type="PANTHER" id="PTHR30349">
    <property type="entry name" value="PHAGE INTEGRASE-RELATED"/>
    <property type="match status" value="1"/>
</dbReference>
<dbReference type="EMBL" id="BMML01000007">
    <property type="protein sequence ID" value="GGN08441.1"/>
    <property type="molecule type" value="Genomic_DNA"/>
</dbReference>
<dbReference type="InterPro" id="IPR010998">
    <property type="entry name" value="Integrase_recombinase_N"/>
</dbReference>
<dbReference type="Proteomes" id="UP000653411">
    <property type="component" value="Unassembled WGS sequence"/>
</dbReference>
<gene>
    <name evidence="8" type="ORF">GCM10011578_033370</name>
</gene>
<keyword evidence="9" id="KW-1185">Reference proteome</keyword>
<dbReference type="InterPro" id="IPR044068">
    <property type="entry name" value="CB"/>
</dbReference>
<proteinExistence type="inferred from homology"/>
<comment type="caution">
    <text evidence="8">The sequence shown here is derived from an EMBL/GenBank/DDBJ whole genome shotgun (WGS) entry which is preliminary data.</text>
</comment>
<accession>A0A917XCN9</accession>
<dbReference type="PROSITE" id="PS51900">
    <property type="entry name" value="CB"/>
    <property type="match status" value="1"/>
</dbReference>